<organism evidence="3 4">
    <name type="scientific">Pandoraea aquatica</name>
    <dbReference type="NCBI Taxonomy" id="2508290"/>
    <lineage>
        <taxon>Bacteria</taxon>
        <taxon>Pseudomonadati</taxon>
        <taxon>Pseudomonadota</taxon>
        <taxon>Betaproteobacteria</taxon>
        <taxon>Burkholderiales</taxon>
        <taxon>Burkholderiaceae</taxon>
        <taxon>Pandoraea</taxon>
    </lineage>
</organism>
<sequence length="1192" mass="130410">MISMTHISGGGVANSARYFDKSFSQDGGQRADNYYVNEVATAQWQGRGAEILGIKGEAVERREFIEFLSGQLVNPDTGEIQNLADNSKGANRRAGMDYTVSPPKSVSIAGLVGNDQRVVDAHLQANATAMRWLEKHAAVIRVKDDNGKNKSVRANNLLYATVLHETNRENEPQIHSHNVIVSAVYDENAKKWRSLTNDDMLNLRAQADKVYKAELAHGLKKAGYQLEYNENGVDFEIAGFTQEQINLYSTRKAQMDAALIARNINPAEASFEARQAAALDSRSAKNELPRDVLHSVWLETAQSAGLDVERIVDASRVISGGKQPGREASQGIDGAAGREIDTSGTRPTGGGSLGHDTQSVDGGYSVPGRPEGIDHAGGAYPESRGGKGGRRVPAVLSSEANQGQQAALEAVSWAIEHLTEREQTFRLVDLELAALQFSRGSFGDVEWAVKQHVKNHLILERETESAELTYTTHRAIESEMRLAERIRGGVGQNHVVLHRQDDFDAALAAFESRKSQETGQTFRLSKEQVESARNVLMHPDTFQGIQGDAGAGKTAALEMVRESATNTGWNVIGIATSAAAAKELGSASGIESDTVAGFFAKRDAQIMATQLRLNELRMAISENRPIRDTENSSVESRRLNVSTPDVDYGSGRYTFDHQRGEVFKSPDNLRNAVGSILTELANRHRPSVEQARSQAHTLGEHIRSGVLSIGTRAADSVGRRLTQVQQVGTVEAVAARVSLYLSKAGENDEMTHEFARKQAELSNLKRFGNVEGKKTLIVMDESSLTGAYDTEKISELAANIGARVVFQGDIKQHGSVAAGRAFKQAQDSGMNVSVLEETRRFDRATPQTKRALQEMKAGNYAAAIEQLDTLEVPQGSLASTVAERYVANIQQLEARGLTAPKVGVVAITNNDRKQINTAIHDLLATKGVLRGPSVEKSHLDDPKLTKAEQTQAVKLREKRVDALIFRKTYREIGVQSGDVVSVIGYDVDANRIKARTEEGNIIQINPQRHDFFSPAKWETRSYAVGDQVETRGIIRLPEQETKRIANGTRGEITEIDENGAKVRWTRDGTESLLSNKDIRLIDLAYAHTSYKEQGATNDREIIAVSTIGARVFNKEAAYVAATRAKDNTEIVTSDLKKLMENAGRNVDKTTAVEMKEVVQREAVKVAQHSIEPVKGHDKAAEKGRDKGRLLEI</sequence>
<gene>
    <name evidence="3" type="ORF">PAQ31011_05173</name>
</gene>
<dbReference type="Gene3D" id="2.30.30.940">
    <property type="match status" value="1"/>
</dbReference>
<protein>
    <submittedName>
        <fullName evidence="3">AAA family ATPase</fullName>
    </submittedName>
</protein>
<proteinExistence type="predicted"/>
<dbReference type="Gene3D" id="3.40.50.300">
    <property type="entry name" value="P-loop containing nucleotide triphosphate hydrolases"/>
    <property type="match status" value="3"/>
</dbReference>
<dbReference type="InterPro" id="IPR014862">
    <property type="entry name" value="TrwC"/>
</dbReference>
<dbReference type="SUPFAM" id="SSF52540">
    <property type="entry name" value="P-loop containing nucleoside triphosphate hydrolases"/>
    <property type="match status" value="2"/>
</dbReference>
<dbReference type="CDD" id="cd18809">
    <property type="entry name" value="SF1_C_RecD"/>
    <property type="match status" value="1"/>
</dbReference>
<dbReference type="RefSeq" id="WP_246179788.1">
    <property type="nucleotide sequence ID" value="NZ_CABPSN010000012.1"/>
</dbReference>
<feature type="region of interest" description="Disordered" evidence="1">
    <location>
        <begin position="1173"/>
        <end position="1192"/>
    </location>
</feature>
<dbReference type="InterPro" id="IPR014059">
    <property type="entry name" value="TraI/TrwC_relax"/>
</dbReference>
<dbReference type="NCBIfam" id="NF041492">
    <property type="entry name" value="MobF"/>
    <property type="match status" value="1"/>
</dbReference>
<dbReference type="Proteomes" id="UP000366819">
    <property type="component" value="Unassembled WGS sequence"/>
</dbReference>
<dbReference type="AlphaFoldDB" id="A0A5E4Z8A0"/>
<feature type="region of interest" description="Disordered" evidence="1">
    <location>
        <begin position="320"/>
        <end position="391"/>
    </location>
</feature>
<evidence type="ECO:0000256" key="1">
    <source>
        <dbReference type="SAM" id="MobiDB-lite"/>
    </source>
</evidence>
<dbReference type="EMBL" id="CABPSN010000012">
    <property type="protein sequence ID" value="VVE57028.1"/>
    <property type="molecule type" value="Genomic_DNA"/>
</dbReference>
<feature type="domain" description="TrwC relaxase" evidence="2">
    <location>
        <begin position="14"/>
        <end position="302"/>
    </location>
</feature>
<keyword evidence="4" id="KW-1185">Reference proteome</keyword>
<evidence type="ECO:0000259" key="2">
    <source>
        <dbReference type="Pfam" id="PF08751"/>
    </source>
</evidence>
<dbReference type="Pfam" id="PF08751">
    <property type="entry name" value="TrwC"/>
    <property type="match status" value="1"/>
</dbReference>
<dbReference type="NCBIfam" id="TIGR02686">
    <property type="entry name" value="relax_trwC"/>
    <property type="match status" value="1"/>
</dbReference>
<name>A0A5E4Z8A0_9BURK</name>
<dbReference type="InterPro" id="IPR027417">
    <property type="entry name" value="P-loop_NTPase"/>
</dbReference>
<evidence type="ECO:0000313" key="3">
    <source>
        <dbReference type="EMBL" id="VVE57028.1"/>
    </source>
</evidence>
<dbReference type="Pfam" id="PF13604">
    <property type="entry name" value="AAA_30"/>
    <property type="match status" value="2"/>
</dbReference>
<reference evidence="3 4" key="1">
    <citation type="submission" date="2019-08" db="EMBL/GenBank/DDBJ databases">
        <authorList>
            <person name="Peeters C."/>
        </authorList>
    </citation>
    <scope>NUCLEOTIDE SEQUENCE [LARGE SCALE GENOMIC DNA]</scope>
    <source>
        <strain evidence="3 4">LMG 31011</strain>
    </source>
</reference>
<dbReference type="SUPFAM" id="SSF55464">
    <property type="entry name" value="Origin of replication-binding domain, RBD-like"/>
    <property type="match status" value="1"/>
</dbReference>
<accession>A0A5E4Z8A0</accession>
<evidence type="ECO:0000313" key="4">
    <source>
        <dbReference type="Proteomes" id="UP000366819"/>
    </source>
</evidence>